<feature type="compositionally biased region" description="Polar residues" evidence="1">
    <location>
        <begin position="256"/>
        <end position="275"/>
    </location>
</feature>
<dbReference type="PANTHER" id="PTHR22145">
    <property type="entry name" value="SI:CH211-266K22.6"/>
    <property type="match status" value="1"/>
</dbReference>
<evidence type="ECO:0000256" key="1">
    <source>
        <dbReference type="SAM" id="MobiDB-lite"/>
    </source>
</evidence>
<evidence type="ECO:0000313" key="2">
    <source>
        <dbReference type="Ensembl" id="ENSECRP00000012567.1"/>
    </source>
</evidence>
<proteinExistence type="predicted"/>
<feature type="compositionally biased region" description="Polar residues" evidence="1">
    <location>
        <begin position="287"/>
        <end position="304"/>
    </location>
</feature>
<feature type="compositionally biased region" description="Low complexity" evidence="1">
    <location>
        <begin position="168"/>
        <end position="179"/>
    </location>
</feature>
<dbReference type="PANTHER" id="PTHR22145:SF2">
    <property type="entry name" value="SI:CH211-266K22.6"/>
    <property type="match status" value="1"/>
</dbReference>
<dbReference type="AlphaFoldDB" id="A0A8C4S5P6"/>
<evidence type="ECO:0000313" key="3">
    <source>
        <dbReference type="Proteomes" id="UP000694620"/>
    </source>
</evidence>
<feature type="region of interest" description="Disordered" evidence="1">
    <location>
        <begin position="1"/>
        <end position="81"/>
    </location>
</feature>
<organism evidence="2 3">
    <name type="scientific">Erpetoichthys calabaricus</name>
    <name type="common">Rope fish</name>
    <name type="synonym">Calamoichthys calabaricus</name>
    <dbReference type="NCBI Taxonomy" id="27687"/>
    <lineage>
        <taxon>Eukaryota</taxon>
        <taxon>Metazoa</taxon>
        <taxon>Chordata</taxon>
        <taxon>Craniata</taxon>
        <taxon>Vertebrata</taxon>
        <taxon>Euteleostomi</taxon>
        <taxon>Actinopterygii</taxon>
        <taxon>Polypteriformes</taxon>
        <taxon>Polypteridae</taxon>
        <taxon>Erpetoichthys</taxon>
    </lineage>
</organism>
<sequence length="404" mass="44620">MPKDKQESSDSSPGPSRKGSKMFLQLLPSTSEKHLAPELQVPSLETLRLYEEEEGEVDSASDLSDSERLPVPPSPCSPPELHLRAEVFDPNDLDSYPSNSRGLQGGYDYPDFLPSPFNTWSLRQLAVFLNTEGRQAPRPQPVGHLERYLERLLQLEWLQIQTVQAENSKSSTATTSTSRTRPHTAPPGYLSSPKTLRQCQRTFPIAFLSCLGSSSSAQLSQAACPYCRVRYPFCNGACRSYAYQRHSRFSLAQERSFATGTPQRRSSSETRTSMNRKAVSTFEAQKPGSSTAGSSHLSRMQSAGNIRCPPHSPTMMSPSKSQTASKNTSIEGLASKNGKGRSGDYAGACSKVRETSPLRRQGNERQKSLKQVTRLLEKEPSTNSVESPCNKVNGRVKHVQFLTK</sequence>
<protein>
    <submittedName>
        <fullName evidence="2">Family with sequence similarity 217 member Bb</fullName>
    </submittedName>
</protein>
<reference evidence="2" key="3">
    <citation type="submission" date="2025-09" db="UniProtKB">
        <authorList>
            <consortium name="Ensembl"/>
        </authorList>
    </citation>
    <scope>IDENTIFICATION</scope>
</reference>
<feature type="compositionally biased region" description="Polar residues" evidence="1">
    <location>
        <begin position="314"/>
        <end position="330"/>
    </location>
</feature>
<dbReference type="Pfam" id="PF15344">
    <property type="entry name" value="FAM217"/>
    <property type="match status" value="1"/>
</dbReference>
<keyword evidence="3" id="KW-1185">Reference proteome</keyword>
<dbReference type="Ensembl" id="ENSECRT00000012782.1">
    <property type="protein sequence ID" value="ENSECRP00000012567.1"/>
    <property type="gene ID" value="ENSECRG00000008378.1"/>
</dbReference>
<feature type="region of interest" description="Disordered" evidence="1">
    <location>
        <begin position="166"/>
        <end position="193"/>
    </location>
</feature>
<feature type="region of interest" description="Disordered" evidence="1">
    <location>
        <begin position="254"/>
        <end position="388"/>
    </location>
</feature>
<accession>A0A8C4S5P6</accession>
<feature type="compositionally biased region" description="Basic and acidic residues" evidence="1">
    <location>
        <begin position="351"/>
        <end position="367"/>
    </location>
</feature>
<dbReference type="Proteomes" id="UP000694620">
    <property type="component" value="Chromosome 10"/>
</dbReference>
<reference evidence="2" key="2">
    <citation type="submission" date="2025-08" db="UniProtKB">
        <authorList>
            <consortium name="Ensembl"/>
        </authorList>
    </citation>
    <scope>IDENTIFICATION</scope>
</reference>
<reference evidence="2" key="1">
    <citation type="submission" date="2021-06" db="EMBL/GenBank/DDBJ databases">
        <authorList>
            <consortium name="Wellcome Sanger Institute Data Sharing"/>
        </authorList>
    </citation>
    <scope>NUCLEOTIDE SEQUENCE [LARGE SCALE GENOMIC DNA]</scope>
</reference>
<dbReference type="InterPro" id="IPR029266">
    <property type="entry name" value="FAM217"/>
</dbReference>
<name>A0A8C4S5P6_ERPCA</name>
<dbReference type="GeneTree" id="ENSGT00940000154543"/>